<keyword evidence="2" id="KW-1185">Reference proteome</keyword>
<dbReference type="OrthoDB" id="10381925at2759"/>
<comment type="caution">
    <text evidence="1">The sequence shown here is derived from an EMBL/GenBank/DDBJ whole genome shotgun (WGS) entry which is preliminary data.</text>
</comment>
<protein>
    <submittedName>
        <fullName evidence="1">Uncharacterized protein</fullName>
    </submittedName>
</protein>
<proteinExistence type="predicted"/>
<dbReference type="AlphaFoldDB" id="A0A8H4B2B3"/>
<organism evidence="1 2">
    <name type="scientific">Gigaspora margarita</name>
    <dbReference type="NCBI Taxonomy" id="4874"/>
    <lineage>
        <taxon>Eukaryota</taxon>
        <taxon>Fungi</taxon>
        <taxon>Fungi incertae sedis</taxon>
        <taxon>Mucoromycota</taxon>
        <taxon>Glomeromycotina</taxon>
        <taxon>Glomeromycetes</taxon>
        <taxon>Diversisporales</taxon>
        <taxon>Gigasporaceae</taxon>
        <taxon>Gigaspora</taxon>
    </lineage>
</organism>
<dbReference type="Proteomes" id="UP000439903">
    <property type="component" value="Unassembled WGS sequence"/>
</dbReference>
<sequence>MIRPTADDLCETFKSWRDDEQIISNLDKFKPNIDYEYIKKLDTTPKCYSSKPLSLENLSEPINKSTPDELLEYLSKNTHIPSEYLLNSDQMEDLINNFSKNDEINVDNSSTINTDEIDISKNDNISELCNRFGSRSYDENIIENESIQIKKRKIQ</sequence>
<gene>
    <name evidence="1" type="ORF">F8M41_019421</name>
</gene>
<reference evidence="1 2" key="1">
    <citation type="journal article" date="2019" name="Environ. Microbiol.">
        <title>At the nexus of three kingdoms: the genome of the mycorrhizal fungus Gigaspora margarita provides insights into plant, endobacterial and fungal interactions.</title>
        <authorList>
            <person name="Venice F."/>
            <person name="Ghignone S."/>
            <person name="Salvioli di Fossalunga A."/>
            <person name="Amselem J."/>
            <person name="Novero M."/>
            <person name="Xianan X."/>
            <person name="Sedzielewska Toro K."/>
            <person name="Morin E."/>
            <person name="Lipzen A."/>
            <person name="Grigoriev I.V."/>
            <person name="Henrissat B."/>
            <person name="Martin F.M."/>
            <person name="Bonfante P."/>
        </authorList>
    </citation>
    <scope>NUCLEOTIDE SEQUENCE [LARGE SCALE GENOMIC DNA]</scope>
    <source>
        <strain evidence="1 2">BEG34</strain>
    </source>
</reference>
<evidence type="ECO:0000313" key="2">
    <source>
        <dbReference type="Proteomes" id="UP000439903"/>
    </source>
</evidence>
<evidence type="ECO:0000313" key="1">
    <source>
        <dbReference type="EMBL" id="KAF0554345.1"/>
    </source>
</evidence>
<dbReference type="EMBL" id="WTPW01000051">
    <property type="protein sequence ID" value="KAF0554345.1"/>
    <property type="molecule type" value="Genomic_DNA"/>
</dbReference>
<name>A0A8H4B2B3_GIGMA</name>
<accession>A0A8H4B2B3</accession>